<dbReference type="PANTHER" id="PTHR28527">
    <property type="entry name" value="MATING-TYPE SWITCHING PROTEIN SWI2-RELATED"/>
    <property type="match status" value="1"/>
</dbReference>
<dbReference type="Proteomes" id="UP001303473">
    <property type="component" value="Unassembled WGS sequence"/>
</dbReference>
<protein>
    <recommendedName>
        <fullName evidence="4">Swi5-dependent recombination DNA repair protein 1</fullName>
    </recommendedName>
</protein>
<accession>A0AAN6NIK2</accession>
<reference evidence="3" key="1">
    <citation type="journal article" date="2023" name="Mol. Phylogenet. Evol.">
        <title>Genome-scale phylogeny and comparative genomics of the fungal order Sordariales.</title>
        <authorList>
            <person name="Hensen N."/>
            <person name="Bonometti L."/>
            <person name="Westerberg I."/>
            <person name="Brannstrom I.O."/>
            <person name="Guillou S."/>
            <person name="Cros-Aarteil S."/>
            <person name="Calhoun S."/>
            <person name="Haridas S."/>
            <person name="Kuo A."/>
            <person name="Mondo S."/>
            <person name="Pangilinan J."/>
            <person name="Riley R."/>
            <person name="LaButti K."/>
            <person name="Andreopoulos B."/>
            <person name="Lipzen A."/>
            <person name="Chen C."/>
            <person name="Yan M."/>
            <person name="Daum C."/>
            <person name="Ng V."/>
            <person name="Clum A."/>
            <person name="Steindorff A."/>
            <person name="Ohm R.A."/>
            <person name="Martin F."/>
            <person name="Silar P."/>
            <person name="Natvig D.O."/>
            <person name="Lalanne C."/>
            <person name="Gautier V."/>
            <person name="Ament-Velasquez S.L."/>
            <person name="Kruys A."/>
            <person name="Hutchinson M.I."/>
            <person name="Powell A.J."/>
            <person name="Barry K."/>
            <person name="Miller A.N."/>
            <person name="Grigoriev I.V."/>
            <person name="Debuchy R."/>
            <person name="Gladieux P."/>
            <person name="Hiltunen Thoren M."/>
            <person name="Johannesson H."/>
        </authorList>
    </citation>
    <scope>NUCLEOTIDE SEQUENCE [LARGE SCALE GENOMIC DNA]</scope>
    <source>
        <strain evidence="3">CBS 340.73</strain>
    </source>
</reference>
<evidence type="ECO:0000256" key="1">
    <source>
        <dbReference type="SAM" id="MobiDB-lite"/>
    </source>
</evidence>
<feature type="compositionally biased region" description="Polar residues" evidence="1">
    <location>
        <begin position="63"/>
        <end position="86"/>
    </location>
</feature>
<feature type="compositionally biased region" description="Basic and acidic residues" evidence="1">
    <location>
        <begin position="223"/>
        <end position="236"/>
    </location>
</feature>
<evidence type="ECO:0000313" key="2">
    <source>
        <dbReference type="EMBL" id="KAK3945433.1"/>
    </source>
</evidence>
<keyword evidence="3" id="KW-1185">Reference proteome</keyword>
<dbReference type="GO" id="GO:0006310">
    <property type="term" value="P:DNA recombination"/>
    <property type="evidence" value="ECO:0007669"/>
    <property type="project" value="TreeGrafter"/>
</dbReference>
<dbReference type="PANTHER" id="PTHR28527:SF1">
    <property type="entry name" value="SWI5-DEPENDENT RECOMBINATION DNA REPAIR PROTEIN 1"/>
    <property type="match status" value="1"/>
</dbReference>
<name>A0AAN6NIK2_9PEZI</name>
<dbReference type="AlphaFoldDB" id="A0AAN6NIK2"/>
<dbReference type="Gene3D" id="6.10.140.1020">
    <property type="match status" value="1"/>
</dbReference>
<comment type="caution">
    <text evidence="2">The sequence shown here is derived from an EMBL/GenBank/DDBJ whole genome shotgun (WGS) entry which is preliminary data.</text>
</comment>
<feature type="compositionally biased region" description="Basic and acidic residues" evidence="1">
    <location>
        <begin position="243"/>
        <end position="264"/>
    </location>
</feature>
<evidence type="ECO:0008006" key="4">
    <source>
        <dbReference type="Google" id="ProtNLM"/>
    </source>
</evidence>
<dbReference type="EMBL" id="MU853755">
    <property type="protein sequence ID" value="KAK3945433.1"/>
    <property type="molecule type" value="Genomic_DNA"/>
</dbReference>
<evidence type="ECO:0000313" key="3">
    <source>
        <dbReference type="Proteomes" id="UP001303473"/>
    </source>
</evidence>
<gene>
    <name evidence="2" type="ORF">QBC46DRAFT_433786</name>
</gene>
<sequence length="315" mass="34666">MSFQASTPAAKRRRVEDANSTLRKPFRSPLINRPKPATAATADSDVGPVTSTPSAGQRDISRVPSTPSRLSSQLTRGPAVTSNSLAFTPVRKAEGSSSSSIKTAAPSGRVGGGSSKSTSGSDDLLGRMNKAQKEMTAHLSEMQKELDLIRQAKRIEQSSQRKIPGGEVDGELRELIEKWKQASRQAADELFELIRGRVDGMGGAQAWRASRRRQLNFYGDQQDQERNAMKGGRRGDDDDYEGREEVEGREREGGDDYESERGEEGNCEGTGDGHEEEAKDEDDDTHNFTMLMMLTSLTIEPDLLGWDSLEDKWKE</sequence>
<feature type="region of interest" description="Disordered" evidence="1">
    <location>
        <begin position="1"/>
        <end position="133"/>
    </location>
</feature>
<organism evidence="2 3">
    <name type="scientific">Diplogelasinospora grovesii</name>
    <dbReference type="NCBI Taxonomy" id="303347"/>
    <lineage>
        <taxon>Eukaryota</taxon>
        <taxon>Fungi</taxon>
        <taxon>Dikarya</taxon>
        <taxon>Ascomycota</taxon>
        <taxon>Pezizomycotina</taxon>
        <taxon>Sordariomycetes</taxon>
        <taxon>Sordariomycetidae</taxon>
        <taxon>Sordariales</taxon>
        <taxon>Diplogelasinosporaceae</taxon>
        <taxon>Diplogelasinospora</taxon>
    </lineage>
</organism>
<proteinExistence type="predicted"/>
<feature type="region of interest" description="Disordered" evidence="1">
    <location>
        <begin position="218"/>
        <end position="284"/>
    </location>
</feature>